<sequence>MSLYGSFKYGTDVKYGVGVTTGNLLWSFIVLWDGVWWSPNEAYRRMTNLTVKRGRQNMLAAGGGGLESFGVGEVVGIFDNEDGRFDPFNIDSPLYPNVSPGKFVRIAVRDDSTGTDYGVMRGIIADIQPIRQGTKDTVRIVVRDGLQWLKDKVVNLGLQQNVFKDTIFLILTAKADWPDEWPRGFGVDAANHIYYWAWNQGGYEAMDEWNRAEWAVTFHSRGGNLLWFPRTYSQINTYNISQDELLTDIGRSLPWENVRTTVKTLASPMILDTINDILWQLQTVPAILDGATFFIEPIFKWQEWRPAGFNITFGFTVNAQADGGGADLSGDCVLVNDSDIGDGARLWLTNNSGTDGFITDFRATGDAIYAPSEDIRVVEDAAAQAEFGSRTLVNTSRWVADTEYAQTLSAWLLDNLKAPNTFPVIQMEDRLLNQFGPDLYDKIILRVPKLKLRKVFRVGNIEHQWLSENGQGVKTTMQLESYLIEDIETRDEIHNGCLLSHTGAQSIPNDTNTDIDFAQELFDRGGYHTGAGGDIVIPLGLEGYYRILISVRWEANATGQRIILLRRSGTTLASATQVPPVSVPPVAIDLTQHLEITLYVAAADSLSVSVYQNSGGALDIEHEDTPYTPLFGAQFLGA</sequence>
<dbReference type="AlphaFoldDB" id="A0A0F9RLP4"/>
<name>A0A0F9RLP4_9ZZZZ</name>
<reference evidence="1" key="1">
    <citation type="journal article" date="2015" name="Nature">
        <title>Complex archaea that bridge the gap between prokaryotes and eukaryotes.</title>
        <authorList>
            <person name="Spang A."/>
            <person name="Saw J.H."/>
            <person name="Jorgensen S.L."/>
            <person name="Zaremba-Niedzwiedzka K."/>
            <person name="Martijn J."/>
            <person name="Lind A.E."/>
            <person name="van Eijk R."/>
            <person name="Schleper C."/>
            <person name="Guy L."/>
            <person name="Ettema T.J."/>
        </authorList>
    </citation>
    <scope>NUCLEOTIDE SEQUENCE</scope>
</reference>
<proteinExistence type="predicted"/>
<protein>
    <submittedName>
        <fullName evidence="1">Uncharacterized protein</fullName>
    </submittedName>
</protein>
<comment type="caution">
    <text evidence="1">The sequence shown here is derived from an EMBL/GenBank/DDBJ whole genome shotgun (WGS) entry which is preliminary data.</text>
</comment>
<organism evidence="1">
    <name type="scientific">marine sediment metagenome</name>
    <dbReference type="NCBI Taxonomy" id="412755"/>
    <lineage>
        <taxon>unclassified sequences</taxon>
        <taxon>metagenomes</taxon>
        <taxon>ecological metagenomes</taxon>
    </lineage>
</organism>
<gene>
    <name evidence="1" type="ORF">LCGC14_0561770</name>
</gene>
<dbReference type="EMBL" id="LAZR01000801">
    <property type="protein sequence ID" value="KKN57465.1"/>
    <property type="molecule type" value="Genomic_DNA"/>
</dbReference>
<accession>A0A0F9RLP4</accession>
<evidence type="ECO:0000313" key="1">
    <source>
        <dbReference type="EMBL" id="KKN57465.1"/>
    </source>
</evidence>